<gene>
    <name evidence="1" type="ORF">E2562_006261</name>
</gene>
<evidence type="ECO:0000313" key="1">
    <source>
        <dbReference type="EMBL" id="KAF0923350.1"/>
    </source>
</evidence>
<sequence>MLHLLLAHPVVRYPSNLAPLLRVNFTCAFRSRPAWAFLSTHKPSRLEWGLCASCRYGAGLCVRDAACYLP</sequence>
<accession>A0A6G1EEW1</accession>
<dbReference type="AlphaFoldDB" id="A0A6G1EEW1"/>
<proteinExistence type="predicted"/>
<dbReference type="Proteomes" id="UP000479710">
    <property type="component" value="Unassembled WGS sequence"/>
</dbReference>
<protein>
    <submittedName>
        <fullName evidence="1">Uncharacterized protein</fullName>
    </submittedName>
</protein>
<name>A0A6G1EEW1_9ORYZ</name>
<keyword evidence="2" id="KW-1185">Reference proteome</keyword>
<organism evidence="1 2">
    <name type="scientific">Oryza meyeriana var. granulata</name>
    <dbReference type="NCBI Taxonomy" id="110450"/>
    <lineage>
        <taxon>Eukaryota</taxon>
        <taxon>Viridiplantae</taxon>
        <taxon>Streptophyta</taxon>
        <taxon>Embryophyta</taxon>
        <taxon>Tracheophyta</taxon>
        <taxon>Spermatophyta</taxon>
        <taxon>Magnoliopsida</taxon>
        <taxon>Liliopsida</taxon>
        <taxon>Poales</taxon>
        <taxon>Poaceae</taxon>
        <taxon>BOP clade</taxon>
        <taxon>Oryzoideae</taxon>
        <taxon>Oryzeae</taxon>
        <taxon>Oryzinae</taxon>
        <taxon>Oryza</taxon>
        <taxon>Oryza meyeriana</taxon>
    </lineage>
</organism>
<comment type="caution">
    <text evidence="1">The sequence shown here is derived from an EMBL/GenBank/DDBJ whole genome shotgun (WGS) entry which is preliminary data.</text>
</comment>
<reference evidence="1 2" key="1">
    <citation type="submission" date="2019-11" db="EMBL/GenBank/DDBJ databases">
        <title>Whole genome sequence of Oryza granulata.</title>
        <authorList>
            <person name="Li W."/>
        </authorList>
    </citation>
    <scope>NUCLEOTIDE SEQUENCE [LARGE SCALE GENOMIC DNA]</scope>
    <source>
        <strain evidence="2">cv. Menghai</strain>
        <tissue evidence="1">Leaf</tissue>
    </source>
</reference>
<dbReference type="EMBL" id="SPHZ02000003">
    <property type="protein sequence ID" value="KAF0923350.1"/>
    <property type="molecule type" value="Genomic_DNA"/>
</dbReference>
<evidence type="ECO:0000313" key="2">
    <source>
        <dbReference type="Proteomes" id="UP000479710"/>
    </source>
</evidence>